<dbReference type="Proteomes" id="UP001249851">
    <property type="component" value="Unassembled WGS sequence"/>
</dbReference>
<feature type="domain" description="PPM-type phosphatase" evidence="1">
    <location>
        <begin position="124"/>
        <end position="543"/>
    </location>
</feature>
<reference evidence="2" key="1">
    <citation type="journal article" date="2023" name="G3 (Bethesda)">
        <title>Whole genome assembly and annotation of the endangered Caribbean coral Acropora cervicornis.</title>
        <authorList>
            <person name="Selwyn J.D."/>
            <person name="Vollmer S.V."/>
        </authorList>
    </citation>
    <scope>NUCLEOTIDE SEQUENCE</scope>
    <source>
        <strain evidence="2">K2</strain>
    </source>
</reference>
<dbReference type="InterPro" id="IPR001932">
    <property type="entry name" value="PPM-type_phosphatase-like_dom"/>
</dbReference>
<dbReference type="SMART" id="SM00332">
    <property type="entry name" value="PP2Cc"/>
    <property type="match status" value="1"/>
</dbReference>
<organism evidence="2 3">
    <name type="scientific">Acropora cervicornis</name>
    <name type="common">Staghorn coral</name>
    <dbReference type="NCBI Taxonomy" id="6130"/>
    <lineage>
        <taxon>Eukaryota</taxon>
        <taxon>Metazoa</taxon>
        <taxon>Cnidaria</taxon>
        <taxon>Anthozoa</taxon>
        <taxon>Hexacorallia</taxon>
        <taxon>Scleractinia</taxon>
        <taxon>Astrocoeniina</taxon>
        <taxon>Acroporidae</taxon>
        <taxon>Acropora</taxon>
    </lineage>
</organism>
<proteinExistence type="predicted"/>
<evidence type="ECO:0000313" key="3">
    <source>
        <dbReference type="Proteomes" id="UP001249851"/>
    </source>
</evidence>
<evidence type="ECO:0000259" key="1">
    <source>
        <dbReference type="PROSITE" id="PS51746"/>
    </source>
</evidence>
<dbReference type="Gene3D" id="3.60.40.10">
    <property type="entry name" value="PPM-type phosphatase domain"/>
    <property type="match status" value="1"/>
</dbReference>
<reference evidence="2" key="2">
    <citation type="journal article" date="2023" name="Science">
        <title>Genomic signatures of disease resistance in endangered staghorn corals.</title>
        <authorList>
            <person name="Vollmer S.V."/>
            <person name="Selwyn J.D."/>
            <person name="Despard B.A."/>
            <person name="Roesel C.L."/>
        </authorList>
    </citation>
    <scope>NUCLEOTIDE SEQUENCE</scope>
    <source>
        <strain evidence="2">K2</strain>
    </source>
</reference>
<dbReference type="PROSITE" id="PS51746">
    <property type="entry name" value="PPM_2"/>
    <property type="match status" value="1"/>
</dbReference>
<dbReference type="EMBL" id="JARQWQ010000035">
    <property type="protein sequence ID" value="KAK2560672.1"/>
    <property type="molecule type" value="Genomic_DNA"/>
</dbReference>
<dbReference type="InterPro" id="IPR036457">
    <property type="entry name" value="PPM-type-like_dom_sf"/>
</dbReference>
<name>A0AAD9V4C9_ACRCE</name>
<comment type="caution">
    <text evidence="2">The sequence shown here is derived from an EMBL/GenBank/DDBJ whole genome shotgun (WGS) entry which is preliminary data.</text>
</comment>
<dbReference type="GO" id="GO:0005739">
    <property type="term" value="C:mitochondrion"/>
    <property type="evidence" value="ECO:0007669"/>
    <property type="project" value="TreeGrafter"/>
</dbReference>
<dbReference type="AlphaFoldDB" id="A0AAD9V4C9"/>
<dbReference type="PANTHER" id="PTHR13832">
    <property type="entry name" value="PROTEIN PHOSPHATASE 2C"/>
    <property type="match status" value="1"/>
</dbReference>
<protein>
    <submittedName>
        <fullName evidence="2">[Pyruvate dehydrogenase [acetyl-transferring]]-phosphatase 1</fullName>
    </submittedName>
</protein>
<dbReference type="CDD" id="cd00143">
    <property type="entry name" value="PP2Cc"/>
    <property type="match status" value="1"/>
</dbReference>
<sequence>MPGLLKVGTFAPQKLQNNSRRLGHRWLLSFLKDRFMGDKIGKRSAILPPSSQSLLTHRRLLNGGSFPMFIRHLNWPAASFSLSNLHRGMKIRHSYIEPWMMSDEEATGLITMHECEGNLRLGVVSKYESNQLPSNNPTEDRRFVSKLLHDRGAMLFGVLDGHGGDTCAHNVSQRLSDYIGTALLPPEILLEPEVKNYFSSEPFPVQLSHHRYNFCQDPVCYGNLKSFFLERRRMQGRRHSVPLHSPTVAHLQKSHAHKAGFADAKEDQVFHTMTAISKAFCRLDNDLSKEAQSKGGNEESNAIRLKSASSGACALVAYIKGTELIVANCGDCRAVLGMQSEDGLNVWTALQLSNDHTTGNPGEVQRVLNEHPAEEASSCLTNGRLLGRLAPLRAFGDFYFKWGQRQQEEILKEWGQTPFPGSLTPPYLTAEPELTSIQLKPSYKFLILATDGLWDMLDNQQAVEFVRDNIQRHSPDVNITCKEKMDAENLVKKYPHDLTNCASMLIREALGGEDNVSVCTSLSIPFPETRNYRDDITVIVVHFDWTNVSEE</sequence>
<dbReference type="Pfam" id="PF00481">
    <property type="entry name" value="PP2C"/>
    <property type="match status" value="1"/>
</dbReference>
<gene>
    <name evidence="2" type="ORF">P5673_016433</name>
</gene>
<dbReference type="GO" id="GO:0004741">
    <property type="term" value="F:[pyruvate dehydrogenase (acetyl-transferring)]-phosphatase activity"/>
    <property type="evidence" value="ECO:0007669"/>
    <property type="project" value="TreeGrafter"/>
</dbReference>
<keyword evidence="3" id="KW-1185">Reference proteome</keyword>
<dbReference type="InterPro" id="IPR015655">
    <property type="entry name" value="PP2C"/>
</dbReference>
<evidence type="ECO:0000313" key="2">
    <source>
        <dbReference type="EMBL" id="KAK2560672.1"/>
    </source>
</evidence>
<accession>A0AAD9V4C9</accession>
<dbReference type="PANTHER" id="PTHR13832:SF792">
    <property type="entry name" value="GM14286P"/>
    <property type="match status" value="1"/>
</dbReference>
<dbReference type="SUPFAM" id="SSF81606">
    <property type="entry name" value="PP2C-like"/>
    <property type="match status" value="1"/>
</dbReference>